<dbReference type="SUPFAM" id="SSF158573">
    <property type="entry name" value="GINS helical bundle-like"/>
    <property type="match status" value="1"/>
</dbReference>
<dbReference type="PROSITE" id="PS50071">
    <property type="entry name" value="HOMEOBOX_2"/>
    <property type="match status" value="1"/>
</dbReference>
<evidence type="ECO:0000256" key="8">
    <source>
        <dbReference type="ARBA" id="ARBA00022723"/>
    </source>
</evidence>
<organism evidence="19 20">
    <name type="scientific">Hyphopichia burtonii NRRL Y-1933</name>
    <dbReference type="NCBI Taxonomy" id="984485"/>
    <lineage>
        <taxon>Eukaryota</taxon>
        <taxon>Fungi</taxon>
        <taxon>Dikarya</taxon>
        <taxon>Ascomycota</taxon>
        <taxon>Saccharomycotina</taxon>
        <taxon>Pichiomycetes</taxon>
        <taxon>Debaryomycetaceae</taxon>
        <taxon>Hyphopichia</taxon>
    </lineage>
</organism>
<evidence type="ECO:0000256" key="6">
    <source>
        <dbReference type="ARBA" id="ARBA00022598"/>
    </source>
</evidence>
<dbReference type="GeneID" id="30997930"/>
<evidence type="ECO:0000256" key="2">
    <source>
        <dbReference type="ARBA" id="ARBA00006677"/>
    </source>
</evidence>
<dbReference type="Gene3D" id="3.40.1190.10">
    <property type="entry name" value="Mur-like, catalytic domain"/>
    <property type="match status" value="1"/>
</dbReference>
<dbReference type="OrthoDB" id="5212574at2759"/>
<evidence type="ECO:0000256" key="17">
    <source>
        <dbReference type="SAM" id="MobiDB-lite"/>
    </source>
</evidence>
<dbReference type="SUPFAM" id="SSF53244">
    <property type="entry name" value="MurD-like peptide ligases, peptide-binding domain"/>
    <property type="match status" value="1"/>
</dbReference>
<comment type="similarity">
    <text evidence="2">Belongs to the GINS1/PSF1 family.</text>
</comment>
<dbReference type="SUPFAM" id="SSF53623">
    <property type="entry name" value="MurD-like peptide ligases, catalytic domain"/>
    <property type="match status" value="1"/>
</dbReference>
<name>A0A1E4RRI0_9ASCO</name>
<keyword evidence="9" id="KW-0547">Nucleotide-binding</keyword>
<dbReference type="PROSITE" id="PS01012">
    <property type="entry name" value="FOLYLPOLYGLU_SYNT_2"/>
    <property type="match status" value="1"/>
</dbReference>
<keyword evidence="11" id="KW-0460">Magnesium</keyword>
<dbReference type="Pfam" id="PF00046">
    <property type="entry name" value="Homeodomain"/>
    <property type="match status" value="1"/>
</dbReference>
<dbReference type="Pfam" id="PF05916">
    <property type="entry name" value="Sld5"/>
    <property type="match status" value="1"/>
</dbReference>
<evidence type="ECO:0000256" key="16">
    <source>
        <dbReference type="RuleBase" id="RU000682"/>
    </source>
</evidence>
<evidence type="ECO:0000256" key="11">
    <source>
        <dbReference type="ARBA" id="ARBA00022842"/>
    </source>
</evidence>
<dbReference type="InterPro" id="IPR021151">
    <property type="entry name" value="GINS_A"/>
</dbReference>
<dbReference type="CDD" id="cd21696">
    <property type="entry name" value="GINS_B_Psf1"/>
    <property type="match status" value="1"/>
</dbReference>
<comment type="subcellular location">
    <subcellularLocation>
        <location evidence="1 15 16">Nucleus</location>
    </subcellularLocation>
</comment>
<dbReference type="UniPathway" id="UPA00850"/>
<evidence type="ECO:0000256" key="14">
    <source>
        <dbReference type="ARBA" id="ARBA00023242"/>
    </source>
</evidence>
<dbReference type="GO" id="GO:0005829">
    <property type="term" value="C:cytosol"/>
    <property type="evidence" value="ECO:0007669"/>
    <property type="project" value="TreeGrafter"/>
</dbReference>
<accession>A0A1E4RRI0</accession>
<dbReference type="InterPro" id="IPR036565">
    <property type="entry name" value="Mur-like_cat_sf"/>
</dbReference>
<feature type="DNA-binding region" description="Homeobox" evidence="15">
    <location>
        <begin position="117"/>
        <end position="176"/>
    </location>
</feature>
<comment type="subunit">
    <text evidence="4">Component of the GINS complex which is a heterotetramer of SLD5, PSF1, PSF2 and PSF3.</text>
</comment>
<dbReference type="SUPFAM" id="SSF46689">
    <property type="entry name" value="Homeodomain-like"/>
    <property type="match status" value="1"/>
</dbReference>
<dbReference type="InterPro" id="IPR018109">
    <property type="entry name" value="Folylpolyglutamate_synth_CS"/>
</dbReference>
<evidence type="ECO:0000313" key="20">
    <source>
        <dbReference type="Proteomes" id="UP000095085"/>
    </source>
</evidence>
<dbReference type="InterPro" id="IPR036224">
    <property type="entry name" value="GINS_bundle-like_dom_sf"/>
</dbReference>
<dbReference type="Gene3D" id="3.90.190.20">
    <property type="entry name" value="Mur ligase, C-terminal domain"/>
    <property type="match status" value="1"/>
</dbReference>
<dbReference type="InterPro" id="IPR001356">
    <property type="entry name" value="HD"/>
</dbReference>
<evidence type="ECO:0000256" key="3">
    <source>
        <dbReference type="ARBA" id="ARBA00008276"/>
    </source>
</evidence>
<evidence type="ECO:0000256" key="13">
    <source>
        <dbReference type="ARBA" id="ARBA00023155"/>
    </source>
</evidence>
<dbReference type="Proteomes" id="UP000095085">
    <property type="component" value="Unassembled WGS sequence"/>
</dbReference>
<keyword evidence="12 15" id="KW-0238">DNA-binding</keyword>
<dbReference type="InterPro" id="IPR036615">
    <property type="entry name" value="Mur_ligase_C_dom_sf"/>
</dbReference>
<evidence type="ECO:0000256" key="1">
    <source>
        <dbReference type="ARBA" id="ARBA00004123"/>
    </source>
</evidence>
<keyword evidence="13 15" id="KW-0371">Homeobox</keyword>
<dbReference type="PANTHER" id="PTHR11136">
    <property type="entry name" value="FOLYLPOLYGLUTAMATE SYNTHASE-RELATED"/>
    <property type="match status" value="1"/>
</dbReference>
<dbReference type="InterPro" id="IPR001645">
    <property type="entry name" value="Folylpolyglutamate_synth"/>
</dbReference>
<dbReference type="PROSITE" id="PS00027">
    <property type="entry name" value="HOMEOBOX_1"/>
    <property type="match status" value="1"/>
</dbReference>
<dbReference type="Gene3D" id="1.20.58.1030">
    <property type="match status" value="1"/>
</dbReference>
<feature type="domain" description="Homeobox" evidence="18">
    <location>
        <begin position="115"/>
        <end position="175"/>
    </location>
</feature>
<feature type="region of interest" description="Disordered" evidence="17">
    <location>
        <begin position="172"/>
        <end position="195"/>
    </location>
</feature>
<dbReference type="GO" id="GO:0000811">
    <property type="term" value="C:GINS complex"/>
    <property type="evidence" value="ECO:0007669"/>
    <property type="project" value="InterPro"/>
</dbReference>
<sequence>MYLQTPKRPNLPSTPSYKLPPFSSLLSKELPPPIIKPRLPSIDTLPTPITNYKFNSITPPEESDVSNDSFNDTFQELKPKIKKRKSSNDSEKSFAFISHSPATYPLQEPSIDNAPLARRKRRRTSPNELSILQQEFEKGSTPNKLRRIEISNKVNMSEKAVQIWFQNKRQSLRKQSNHEKEITELPPTPDTSNYFPIVESTPTKPAFNSSSTPFTKLDIDPIDTSSLNNNLVLNNTKKKQPNSLNSINSQTMTFKLAPAKVATPNLLNKLKLEERSPLKEINLNKPKKDNECIENLLSLKTDAKRSSNLSELPLYQTDLIKDILKEIHDLDRDIEYLQEQESIQNSSSSSEEEIKINQCQIFVTHLCLRRNKRCLLAYQYLRASKIDEFCWLNIDPISNLDSNSKFKSSTSQNLNLDNLSHNELEYFKNYQDLLIDYKSNFPDIDLSGDLEPPTNIFVDVRVLKDGGEVQTEYGVFNLIKDSQFYVRKSDVERLIQQAGTNGKGSTVAYISSILTNSKITNGCFNSPHLLYYNDCISINNKAYPLPKFNKVSQLVNSENEKHQLNCTEFEILTATAFKIFQIEKIEFAIIEVGLGGRLDATNVLTPLNGNGVVATGITKIGFDHEGFLGNTLTAIAGEKAGIIKEQVPVVVDSTNHQDALNVIEKKAHDLNANLYYTNKSLQLDSLLKKSPLKGDYQYQNLGIALKIIDLIKSRFHLPIPSKSIELGISKTNWPGRLQSVEIPNKDLTVLIDGAHNESAAIELGKYLANLRVANPGIILVVALTKGKSIENLLKHISDKDNDTLIPTGFSTPDNMPWVSSFPIDELQQRAQSYINDIRLVEQDLDSIFNYICQLRKDGDNREVVICGSLYLCSDVLRYVN</sequence>
<dbReference type="SMART" id="SM00389">
    <property type="entry name" value="HOX"/>
    <property type="match status" value="1"/>
</dbReference>
<dbReference type="InterPro" id="IPR005339">
    <property type="entry name" value="GINS_Psf1"/>
</dbReference>
<dbReference type="GO" id="GO:0000981">
    <property type="term" value="F:DNA-binding transcription factor activity, RNA polymerase II-specific"/>
    <property type="evidence" value="ECO:0007669"/>
    <property type="project" value="InterPro"/>
</dbReference>
<evidence type="ECO:0000256" key="15">
    <source>
        <dbReference type="PROSITE-ProRule" id="PRU00108"/>
    </source>
</evidence>
<dbReference type="STRING" id="984485.A0A1E4RRI0"/>
<evidence type="ECO:0000256" key="10">
    <source>
        <dbReference type="ARBA" id="ARBA00022840"/>
    </source>
</evidence>
<keyword evidence="7" id="KW-0235">DNA replication</keyword>
<dbReference type="GO" id="GO:0046872">
    <property type="term" value="F:metal ion binding"/>
    <property type="evidence" value="ECO:0007669"/>
    <property type="project" value="UniProtKB-KW"/>
</dbReference>
<protein>
    <recommendedName>
        <fullName evidence="5">DNA replication complex GINS protein PSF1</fullName>
    </recommendedName>
</protein>
<reference evidence="20" key="1">
    <citation type="submission" date="2016-05" db="EMBL/GenBank/DDBJ databases">
        <title>Comparative genomics of biotechnologically important yeasts.</title>
        <authorList>
            <consortium name="DOE Joint Genome Institute"/>
            <person name="Riley R."/>
            <person name="Haridas S."/>
            <person name="Wolfe K.H."/>
            <person name="Lopes M.R."/>
            <person name="Hittinger C.T."/>
            <person name="Goker M."/>
            <person name="Salamov A."/>
            <person name="Wisecaver J."/>
            <person name="Long T.M."/>
            <person name="Aerts A.L."/>
            <person name="Barry K."/>
            <person name="Choi C."/>
            <person name="Clum A."/>
            <person name="Coughlan A.Y."/>
            <person name="Deshpande S."/>
            <person name="Douglass A.P."/>
            <person name="Hanson S.J."/>
            <person name="Klenk H.-P."/>
            <person name="Labutti K."/>
            <person name="Lapidus A."/>
            <person name="Lindquist E."/>
            <person name="Lipzen A."/>
            <person name="Meier-Kolthoff J.P."/>
            <person name="Ohm R.A."/>
            <person name="Otillar R.P."/>
            <person name="Pangilinan J."/>
            <person name="Peng Y."/>
            <person name="Rokas A."/>
            <person name="Rosa C.A."/>
            <person name="Scheuner C."/>
            <person name="Sibirny A.A."/>
            <person name="Slot J.C."/>
            <person name="Stielow J.B."/>
            <person name="Sun H."/>
            <person name="Kurtzman C.P."/>
            <person name="Blackwell M."/>
            <person name="Grigoriev I.V."/>
            <person name="Jeffries T.W."/>
        </authorList>
    </citation>
    <scope>NUCLEOTIDE SEQUENCE [LARGE SCALE GENOMIC DNA]</scope>
    <source>
        <strain evidence="20">NRRL Y-1933</strain>
    </source>
</reference>
<dbReference type="PANTHER" id="PTHR11136:SF0">
    <property type="entry name" value="DIHYDROFOLATE SYNTHETASE-RELATED"/>
    <property type="match status" value="1"/>
</dbReference>
<dbReference type="CDD" id="cd11710">
    <property type="entry name" value="GINS_A_psf1"/>
    <property type="match status" value="1"/>
</dbReference>
<dbReference type="EMBL" id="KV454538">
    <property type="protein sequence ID" value="ODV69858.1"/>
    <property type="molecule type" value="Genomic_DNA"/>
</dbReference>
<dbReference type="GO" id="GO:0005739">
    <property type="term" value="C:mitochondrion"/>
    <property type="evidence" value="ECO:0007669"/>
    <property type="project" value="TreeGrafter"/>
</dbReference>
<dbReference type="GO" id="GO:0006260">
    <property type="term" value="P:DNA replication"/>
    <property type="evidence" value="ECO:0007669"/>
    <property type="project" value="UniProtKB-KW"/>
</dbReference>
<evidence type="ECO:0000256" key="12">
    <source>
        <dbReference type="ARBA" id="ARBA00023125"/>
    </source>
</evidence>
<feature type="region of interest" description="Disordered" evidence="17">
    <location>
        <begin position="28"/>
        <end position="48"/>
    </location>
</feature>
<dbReference type="NCBIfam" id="TIGR01499">
    <property type="entry name" value="folC"/>
    <property type="match status" value="1"/>
</dbReference>
<gene>
    <name evidence="19" type="ORF">HYPBUDRAFT_3786</name>
</gene>
<comment type="similarity">
    <text evidence="3">Belongs to the folylpolyglutamate synthase family.</text>
</comment>
<proteinExistence type="inferred from homology"/>
<evidence type="ECO:0000313" key="19">
    <source>
        <dbReference type="EMBL" id="ODV69858.1"/>
    </source>
</evidence>
<dbReference type="InterPro" id="IPR009057">
    <property type="entry name" value="Homeodomain-like_sf"/>
</dbReference>
<dbReference type="Pfam" id="PF24997">
    <property type="entry name" value="PSF1_C"/>
    <property type="match status" value="1"/>
</dbReference>
<dbReference type="RefSeq" id="XP_020078925.1">
    <property type="nucleotide sequence ID" value="XM_020223381.1"/>
</dbReference>
<keyword evidence="8" id="KW-0479">Metal-binding</keyword>
<dbReference type="GO" id="GO:0008841">
    <property type="term" value="F:dihydrofolate synthase activity"/>
    <property type="evidence" value="ECO:0007669"/>
    <property type="project" value="TreeGrafter"/>
</dbReference>
<keyword evidence="20" id="KW-1185">Reference proteome</keyword>
<evidence type="ECO:0000256" key="7">
    <source>
        <dbReference type="ARBA" id="ARBA00022705"/>
    </source>
</evidence>
<evidence type="ECO:0000256" key="5">
    <source>
        <dbReference type="ARBA" id="ARBA00015143"/>
    </source>
</evidence>
<dbReference type="InterPro" id="IPR017970">
    <property type="entry name" value="Homeobox_CS"/>
</dbReference>
<keyword evidence="10" id="KW-0067">ATP-binding</keyword>
<dbReference type="GO" id="GO:0005524">
    <property type="term" value="F:ATP binding"/>
    <property type="evidence" value="ECO:0007669"/>
    <property type="project" value="UniProtKB-KW"/>
</dbReference>
<dbReference type="GO" id="GO:0003677">
    <property type="term" value="F:DNA binding"/>
    <property type="evidence" value="ECO:0007669"/>
    <property type="project" value="UniProtKB-UniRule"/>
</dbReference>
<dbReference type="AlphaFoldDB" id="A0A1E4RRI0"/>
<dbReference type="Gene3D" id="1.10.10.60">
    <property type="entry name" value="Homeodomain-like"/>
    <property type="match status" value="1"/>
</dbReference>
<evidence type="ECO:0000256" key="4">
    <source>
        <dbReference type="ARBA" id="ARBA00011352"/>
    </source>
</evidence>
<evidence type="ECO:0000259" key="18">
    <source>
        <dbReference type="PROSITE" id="PS50071"/>
    </source>
</evidence>
<keyword evidence="14 15" id="KW-0539">Nucleus</keyword>
<dbReference type="CDD" id="cd00086">
    <property type="entry name" value="homeodomain"/>
    <property type="match status" value="1"/>
</dbReference>
<dbReference type="InterPro" id="IPR056783">
    <property type="entry name" value="PSF1_C"/>
</dbReference>
<evidence type="ECO:0000256" key="9">
    <source>
        <dbReference type="ARBA" id="ARBA00022741"/>
    </source>
</evidence>
<keyword evidence="6" id="KW-0436">Ligase</keyword>
<dbReference type="GO" id="GO:0004326">
    <property type="term" value="F:tetrahydrofolylpolyglutamate synthase activity"/>
    <property type="evidence" value="ECO:0007669"/>
    <property type="project" value="InterPro"/>
</dbReference>